<organism evidence="2 3">
    <name type="scientific">Massilia aurea</name>
    <dbReference type="NCBI Taxonomy" id="373040"/>
    <lineage>
        <taxon>Bacteria</taxon>
        <taxon>Pseudomonadati</taxon>
        <taxon>Pseudomonadota</taxon>
        <taxon>Betaproteobacteria</taxon>
        <taxon>Burkholderiales</taxon>
        <taxon>Oxalobacteraceae</taxon>
        <taxon>Telluria group</taxon>
        <taxon>Massilia</taxon>
    </lineage>
</organism>
<evidence type="ECO:0000313" key="3">
    <source>
        <dbReference type="Proteomes" id="UP000540787"/>
    </source>
</evidence>
<evidence type="ECO:0000313" key="2">
    <source>
        <dbReference type="EMBL" id="MBB6136083.1"/>
    </source>
</evidence>
<dbReference type="AlphaFoldDB" id="A0A7W9X4A3"/>
<evidence type="ECO:0008006" key="4">
    <source>
        <dbReference type="Google" id="ProtNLM"/>
    </source>
</evidence>
<protein>
    <recommendedName>
        <fullName evidence="4">DUF3617 domain-containing protein</fullName>
    </recommendedName>
</protein>
<gene>
    <name evidence="2" type="ORF">HD842_004260</name>
</gene>
<sequence length="188" mass="19943">MRTTSAAHIVLVLASLCAGQAFAQQPVIKPGLWQIDMTLPDKASSNPLGGYLEMMKSQMAMMTPEQRAQIDKMMAANGTELNGDGLRTRQCITRQNITDFDLFGKKGADSCTKKMTPTAGGMNVSMTCAQPRMKVDAVLKAESETSYRFESVTTVPGPGGADISQKSNGTGKWLGSDCGKTAAAAVGR</sequence>
<dbReference type="InterPro" id="IPR022061">
    <property type="entry name" value="DUF3617"/>
</dbReference>
<comment type="caution">
    <text evidence="2">The sequence shown here is derived from an EMBL/GenBank/DDBJ whole genome shotgun (WGS) entry which is preliminary data.</text>
</comment>
<dbReference type="Pfam" id="PF12276">
    <property type="entry name" value="DUF3617"/>
    <property type="match status" value="1"/>
</dbReference>
<feature type="signal peptide" evidence="1">
    <location>
        <begin position="1"/>
        <end position="23"/>
    </location>
</feature>
<dbReference type="EMBL" id="JACHBX010000005">
    <property type="protein sequence ID" value="MBB6136083.1"/>
    <property type="molecule type" value="Genomic_DNA"/>
</dbReference>
<reference evidence="2 3" key="1">
    <citation type="submission" date="2020-08" db="EMBL/GenBank/DDBJ databases">
        <title>The Agave Microbiome: Exploring the role of microbial communities in plant adaptations to desert environments.</title>
        <authorList>
            <person name="Partida-Martinez L.P."/>
        </authorList>
    </citation>
    <scope>NUCLEOTIDE SEQUENCE [LARGE SCALE GENOMIC DNA]</scope>
    <source>
        <strain evidence="2 3">AT3.2</strain>
    </source>
</reference>
<dbReference type="Proteomes" id="UP000540787">
    <property type="component" value="Unassembled WGS sequence"/>
</dbReference>
<dbReference type="RefSeq" id="WP_183557043.1">
    <property type="nucleotide sequence ID" value="NZ_JACHBX010000005.1"/>
</dbReference>
<feature type="chain" id="PRO_5030719721" description="DUF3617 domain-containing protein" evidence="1">
    <location>
        <begin position="24"/>
        <end position="188"/>
    </location>
</feature>
<name>A0A7W9X4A3_9BURK</name>
<evidence type="ECO:0000256" key="1">
    <source>
        <dbReference type="SAM" id="SignalP"/>
    </source>
</evidence>
<proteinExistence type="predicted"/>
<accession>A0A7W9X4A3</accession>
<keyword evidence="3" id="KW-1185">Reference proteome</keyword>
<keyword evidence="1" id="KW-0732">Signal</keyword>